<keyword evidence="5" id="KW-0496">Mitochondrion</keyword>
<gene>
    <name evidence="10" type="ORF">B0T17DRAFT_487739</name>
</gene>
<comment type="caution">
    <text evidence="10">The sequence shown here is derived from an EMBL/GenBank/DDBJ whole genome shotgun (WGS) entry which is preliminary data.</text>
</comment>
<dbReference type="Proteomes" id="UP001174934">
    <property type="component" value="Unassembled WGS sequence"/>
</dbReference>
<keyword evidence="8" id="KW-1133">Transmembrane helix</keyword>
<keyword evidence="4" id="KW-0653">Protein transport</keyword>
<evidence type="ECO:0000256" key="7">
    <source>
        <dbReference type="SAM" id="MobiDB-lite"/>
    </source>
</evidence>
<proteinExistence type="predicted"/>
<dbReference type="Pfam" id="PF10568">
    <property type="entry name" value="Tom37"/>
    <property type="match status" value="1"/>
</dbReference>
<dbReference type="GO" id="GO:0015031">
    <property type="term" value="P:protein transport"/>
    <property type="evidence" value="ECO:0007669"/>
    <property type="project" value="UniProtKB-KW"/>
</dbReference>
<evidence type="ECO:0000256" key="1">
    <source>
        <dbReference type="ARBA" id="ARBA00004294"/>
    </source>
</evidence>
<evidence type="ECO:0000256" key="2">
    <source>
        <dbReference type="ARBA" id="ARBA00022448"/>
    </source>
</evidence>
<dbReference type="EMBL" id="JAULSR010000002">
    <property type="protein sequence ID" value="KAK0630191.1"/>
    <property type="molecule type" value="Genomic_DNA"/>
</dbReference>
<reference evidence="10" key="1">
    <citation type="submission" date="2023-06" db="EMBL/GenBank/DDBJ databases">
        <title>Genome-scale phylogeny and comparative genomics of the fungal order Sordariales.</title>
        <authorList>
            <consortium name="Lawrence Berkeley National Laboratory"/>
            <person name="Hensen N."/>
            <person name="Bonometti L."/>
            <person name="Westerberg I."/>
            <person name="Brannstrom I.O."/>
            <person name="Guillou S."/>
            <person name="Cros-Aarteil S."/>
            <person name="Calhoun S."/>
            <person name="Haridas S."/>
            <person name="Kuo A."/>
            <person name="Mondo S."/>
            <person name="Pangilinan J."/>
            <person name="Riley R."/>
            <person name="LaButti K."/>
            <person name="Andreopoulos B."/>
            <person name="Lipzen A."/>
            <person name="Chen C."/>
            <person name="Yanf M."/>
            <person name="Daum C."/>
            <person name="Ng V."/>
            <person name="Clum A."/>
            <person name="Steindorff A."/>
            <person name="Ohm R."/>
            <person name="Martin F."/>
            <person name="Silar P."/>
            <person name="Natvig D."/>
            <person name="Lalanne C."/>
            <person name="Gautier V."/>
            <person name="Ament-velasquez S.L."/>
            <person name="Kruys A."/>
            <person name="Hutchinson M.I."/>
            <person name="Powell A.J."/>
            <person name="Barry K."/>
            <person name="Miller A.N."/>
            <person name="Grigoriev I.V."/>
            <person name="Debuchy R."/>
            <person name="Gladieux P."/>
            <person name="Thoren M.H."/>
            <person name="Johannesson H."/>
        </authorList>
    </citation>
    <scope>NUCLEOTIDE SEQUENCE</scope>
    <source>
        <strain evidence="10">SMH3391-2</strain>
    </source>
</reference>
<evidence type="ECO:0000256" key="6">
    <source>
        <dbReference type="ARBA" id="ARBA00023136"/>
    </source>
</evidence>
<dbReference type="CDD" id="cd03078">
    <property type="entry name" value="GST_N_Metaxin1_like"/>
    <property type="match status" value="1"/>
</dbReference>
<name>A0AA39XAN9_9PEZI</name>
<evidence type="ECO:0000313" key="10">
    <source>
        <dbReference type="EMBL" id="KAK0630191.1"/>
    </source>
</evidence>
<feature type="transmembrane region" description="Helical" evidence="8">
    <location>
        <begin position="384"/>
        <end position="406"/>
    </location>
</feature>
<dbReference type="PANTHER" id="PTHR12289">
    <property type="entry name" value="METAXIN RELATED"/>
    <property type="match status" value="1"/>
</dbReference>
<keyword evidence="8" id="KW-0812">Transmembrane</keyword>
<keyword evidence="6 8" id="KW-0472">Membrane</keyword>
<accession>A0AA39XAN9</accession>
<evidence type="ECO:0000256" key="5">
    <source>
        <dbReference type="ARBA" id="ARBA00023128"/>
    </source>
</evidence>
<dbReference type="AlphaFoldDB" id="A0AA39XAN9"/>
<evidence type="ECO:0000256" key="4">
    <source>
        <dbReference type="ARBA" id="ARBA00022927"/>
    </source>
</evidence>
<sequence>MVLELHVWGPAFHLPSIDAECLAAVAYLSQTTNSAEYRLIQSSPSAVPTHHLPALHDLTSDTWTSGFGPITAHIRAHPPPTFRDNDASPPPGSSHSAQSRQRAAAADATAYSAFLTAHAAPLLALSLYVSSANWAATTRPAYSAILPFPLPWIEPSAVRAAMADRAGHLGMSSLDTDAADAEKGSGDSVSSAGWVQVPASLRSKMAATSVKEALTPEQASRIRLDGMAADVLDVLAEVEWEPASATAVDEATTTTAVRCLAFAYLALMLLPDVPRPWLKDVMRARYPGLCDFIGRFAIDCFSAGGAGGPLPWATSSSGGSSSNSVGGVCARFAHGLAGEMPLVGRQWRRWWTQRGKKQQPEEQHQKGLGKQTVVTRNGSKNKDVLLLAGAGLATLAVVNAAVFWYRALPPFGAPVQTWRLPLVSLSTLGAAGAMFASVLSDVE</sequence>
<feature type="compositionally biased region" description="Low complexity" evidence="7">
    <location>
        <begin position="93"/>
        <end position="102"/>
    </location>
</feature>
<keyword evidence="3" id="KW-1000">Mitochondrion outer membrane</keyword>
<feature type="transmembrane region" description="Helical" evidence="8">
    <location>
        <begin position="418"/>
        <end position="439"/>
    </location>
</feature>
<dbReference type="InterPro" id="IPR050931">
    <property type="entry name" value="Mito_Protein_Transport_Metaxin"/>
</dbReference>
<dbReference type="GO" id="GO:0001401">
    <property type="term" value="C:SAM complex"/>
    <property type="evidence" value="ECO:0007669"/>
    <property type="project" value="InterPro"/>
</dbReference>
<dbReference type="GO" id="GO:0007005">
    <property type="term" value="P:mitochondrion organization"/>
    <property type="evidence" value="ECO:0007669"/>
    <property type="project" value="TreeGrafter"/>
</dbReference>
<dbReference type="InterPro" id="IPR019564">
    <property type="entry name" value="Sam37/metaxin_N"/>
</dbReference>
<protein>
    <submittedName>
        <fullName evidence="10">Tom37 C-terminal domain-containing protein</fullName>
    </submittedName>
</protein>
<keyword evidence="2" id="KW-0813">Transport</keyword>
<dbReference type="PANTHER" id="PTHR12289:SF41">
    <property type="entry name" value="FAILED AXON CONNECTIONS-RELATED"/>
    <property type="match status" value="1"/>
</dbReference>
<comment type="subcellular location">
    <subcellularLocation>
        <location evidence="1">Mitochondrion outer membrane</location>
    </subcellularLocation>
</comment>
<keyword evidence="11" id="KW-1185">Reference proteome</keyword>
<evidence type="ECO:0000256" key="8">
    <source>
        <dbReference type="SAM" id="Phobius"/>
    </source>
</evidence>
<evidence type="ECO:0000256" key="3">
    <source>
        <dbReference type="ARBA" id="ARBA00022787"/>
    </source>
</evidence>
<feature type="region of interest" description="Disordered" evidence="7">
    <location>
        <begin position="74"/>
        <end position="102"/>
    </location>
</feature>
<evidence type="ECO:0000313" key="11">
    <source>
        <dbReference type="Proteomes" id="UP001174934"/>
    </source>
</evidence>
<evidence type="ECO:0000259" key="9">
    <source>
        <dbReference type="Pfam" id="PF10568"/>
    </source>
</evidence>
<feature type="domain" description="Mitochondrial outer membrane transport complex Sam37/metaxin N-terminal" evidence="9">
    <location>
        <begin position="21"/>
        <end position="159"/>
    </location>
</feature>
<organism evidence="10 11">
    <name type="scientific">Bombardia bombarda</name>
    <dbReference type="NCBI Taxonomy" id="252184"/>
    <lineage>
        <taxon>Eukaryota</taxon>
        <taxon>Fungi</taxon>
        <taxon>Dikarya</taxon>
        <taxon>Ascomycota</taxon>
        <taxon>Pezizomycotina</taxon>
        <taxon>Sordariomycetes</taxon>
        <taxon>Sordariomycetidae</taxon>
        <taxon>Sordariales</taxon>
        <taxon>Lasiosphaeriaceae</taxon>
        <taxon>Bombardia</taxon>
    </lineage>
</organism>